<organism evidence="2 3">
    <name type="scientific">Nonomuraea maritima</name>
    <dbReference type="NCBI Taxonomy" id="683260"/>
    <lineage>
        <taxon>Bacteria</taxon>
        <taxon>Bacillati</taxon>
        <taxon>Actinomycetota</taxon>
        <taxon>Actinomycetes</taxon>
        <taxon>Streptosporangiales</taxon>
        <taxon>Streptosporangiaceae</taxon>
        <taxon>Nonomuraea</taxon>
    </lineage>
</organism>
<keyword evidence="1" id="KW-0472">Membrane</keyword>
<feature type="transmembrane region" description="Helical" evidence="1">
    <location>
        <begin position="12"/>
        <end position="38"/>
    </location>
</feature>
<feature type="transmembrane region" description="Helical" evidence="1">
    <location>
        <begin position="44"/>
        <end position="63"/>
    </location>
</feature>
<evidence type="ECO:0000256" key="1">
    <source>
        <dbReference type="SAM" id="Phobius"/>
    </source>
</evidence>
<keyword evidence="1" id="KW-0812">Transmembrane</keyword>
<dbReference type="AlphaFoldDB" id="A0A1G9J6X9"/>
<name>A0A1G9J6X9_9ACTN</name>
<evidence type="ECO:0000313" key="2">
    <source>
        <dbReference type="EMBL" id="SDL33042.1"/>
    </source>
</evidence>
<keyword evidence="3" id="KW-1185">Reference proteome</keyword>
<dbReference type="EMBL" id="FNFB01000019">
    <property type="protein sequence ID" value="SDL33042.1"/>
    <property type="molecule type" value="Genomic_DNA"/>
</dbReference>
<reference evidence="2 3" key="1">
    <citation type="submission" date="2016-10" db="EMBL/GenBank/DDBJ databases">
        <authorList>
            <person name="de Groot N.N."/>
        </authorList>
    </citation>
    <scope>NUCLEOTIDE SEQUENCE [LARGE SCALE GENOMIC DNA]</scope>
    <source>
        <strain evidence="2 3">CGMCC 4.5681</strain>
    </source>
</reference>
<dbReference type="Proteomes" id="UP000198683">
    <property type="component" value="Unassembled WGS sequence"/>
</dbReference>
<dbReference type="STRING" id="683260.SAMN05421874_119133"/>
<dbReference type="RefSeq" id="WP_143022207.1">
    <property type="nucleotide sequence ID" value="NZ_FNFB01000019.1"/>
</dbReference>
<accession>A0A1G9J6X9</accession>
<proteinExistence type="predicted"/>
<protein>
    <submittedName>
        <fullName evidence="2">Uncharacterized protein</fullName>
    </submittedName>
</protein>
<gene>
    <name evidence="2" type="ORF">SAMN05421874_119133</name>
</gene>
<evidence type="ECO:0000313" key="3">
    <source>
        <dbReference type="Proteomes" id="UP000198683"/>
    </source>
</evidence>
<sequence length="67" mass="6806">MLGSMTSGKPSPVVVLVAALALCVGGFVVWTVVTIAGYVMGRPAVAVAAVILSALLLASVVVIRRRQ</sequence>
<keyword evidence="1" id="KW-1133">Transmembrane helix</keyword>